<dbReference type="eggNOG" id="COG4932">
    <property type="taxonomic scope" value="Bacteria"/>
</dbReference>
<gene>
    <name evidence="1" type="ordered locus">Rcas_0098</name>
</gene>
<dbReference type="AlphaFoldDB" id="A7NFK8"/>
<organism evidence="1 2">
    <name type="scientific">Roseiflexus castenholzii (strain DSM 13941 / HLO8)</name>
    <dbReference type="NCBI Taxonomy" id="383372"/>
    <lineage>
        <taxon>Bacteria</taxon>
        <taxon>Bacillati</taxon>
        <taxon>Chloroflexota</taxon>
        <taxon>Chloroflexia</taxon>
        <taxon>Chloroflexales</taxon>
        <taxon>Roseiflexineae</taxon>
        <taxon>Roseiflexaceae</taxon>
        <taxon>Roseiflexus</taxon>
    </lineage>
</organism>
<dbReference type="NCBIfam" id="TIGR04534">
    <property type="entry name" value="ELWxxDGT_rpt"/>
    <property type="match status" value="1"/>
</dbReference>
<proteinExistence type="predicted"/>
<dbReference type="HOGENOM" id="CLU_1853706_0_0_0"/>
<name>A7NFK8_ROSCS</name>
<reference evidence="1 2" key="1">
    <citation type="submission" date="2007-08" db="EMBL/GenBank/DDBJ databases">
        <title>Complete sequence of Roseiflexus castenholzii DSM 13941.</title>
        <authorList>
            <consortium name="US DOE Joint Genome Institute"/>
            <person name="Copeland A."/>
            <person name="Lucas S."/>
            <person name="Lapidus A."/>
            <person name="Barry K."/>
            <person name="Glavina del Rio T."/>
            <person name="Dalin E."/>
            <person name="Tice H."/>
            <person name="Pitluck S."/>
            <person name="Thompson L.S."/>
            <person name="Brettin T."/>
            <person name="Bruce D."/>
            <person name="Detter J.C."/>
            <person name="Han C."/>
            <person name="Tapia R."/>
            <person name="Schmutz J."/>
            <person name="Larimer F."/>
            <person name="Land M."/>
            <person name="Hauser L."/>
            <person name="Kyrpides N."/>
            <person name="Mikhailova N."/>
            <person name="Bryant D.A."/>
            <person name="Hanada S."/>
            <person name="Tsukatani Y."/>
            <person name="Richardson P."/>
        </authorList>
    </citation>
    <scope>NUCLEOTIDE SEQUENCE [LARGE SCALE GENOMIC DNA]</scope>
    <source>
        <strain evidence="2">DSM 13941 / HLO8</strain>
    </source>
</reference>
<dbReference type="KEGG" id="rca:Rcas_0098"/>
<keyword evidence="2" id="KW-1185">Reference proteome</keyword>
<sequence>MHRSHHRTCPLLSLALIAIVALLPLLVPASVASASEPVLVKSFQKAYDVNWHDSVVINGVFFFIANDGIHGPELWRSDGTTDGTRLVKDIRPGVDGADLSRFHVVGDVLFFVANDGVHGHELWRSDGTTDGTFMVECQ</sequence>
<dbReference type="EMBL" id="CP000804">
    <property type="protein sequence ID" value="ABU56234.1"/>
    <property type="molecule type" value="Genomic_DNA"/>
</dbReference>
<evidence type="ECO:0000313" key="1">
    <source>
        <dbReference type="EMBL" id="ABU56234.1"/>
    </source>
</evidence>
<dbReference type="InterPro" id="IPR030916">
    <property type="entry name" value="ELWxxDGT_rpt"/>
</dbReference>
<dbReference type="OrthoDB" id="161155at2"/>
<evidence type="ECO:0000313" key="2">
    <source>
        <dbReference type="Proteomes" id="UP000000263"/>
    </source>
</evidence>
<dbReference type="STRING" id="383372.Rcas_0098"/>
<dbReference type="RefSeq" id="WP_011997639.1">
    <property type="nucleotide sequence ID" value="NC_009767.1"/>
</dbReference>
<dbReference type="Proteomes" id="UP000000263">
    <property type="component" value="Chromosome"/>
</dbReference>
<accession>A7NFK8</accession>
<protein>
    <submittedName>
        <fullName evidence="1">Cna B domain protein</fullName>
    </submittedName>
</protein>